<sequence length="368" mass="39639">MTAKELHPKPAATATKESAVQYDKYLYKKILFIVFLLVAVFVVSVAYIGYGDYHISFIDVVKIIFGDHSDKTAYAVVRQMRMPSIVAAILVGGALAISGAVMQAVLRNPLASPYTLGISNAAAFGAAFAIMISITIFSGTIVEDFFSAPYGISIGAFIWSMIAVLIVVSLSKIAYSTPESVVLVGIALNAIFLAGLSAFQFFADESQLAEMVFWQFGDLSKSSWTELVILFVVFAIVVIYFLYKRWDYNAMDSGDEVAESLGTNTKSTRMVGMILATLLTAVSVSIVGIIGFVGLLAPHMTKKLIGNDNRYVMPASILLGALILLISDFVGSWAFSVSIPVGIITSLIGGPVFIAIYIKSVKKTRPPL</sequence>
<evidence type="ECO:0000256" key="8">
    <source>
        <dbReference type="SAM" id="Phobius"/>
    </source>
</evidence>
<organism evidence="9 10">
    <name type="scientific">Candidatus Methanomassiliicoccus intestinalis</name>
    <dbReference type="NCBI Taxonomy" id="1406512"/>
    <lineage>
        <taxon>Archaea</taxon>
        <taxon>Methanobacteriati</taxon>
        <taxon>Thermoplasmatota</taxon>
        <taxon>Thermoplasmata</taxon>
        <taxon>Methanomassiliicoccales</taxon>
        <taxon>Methanomassiliicoccaceae</taxon>
        <taxon>Methanomassiliicoccus</taxon>
    </lineage>
</organism>
<evidence type="ECO:0000256" key="2">
    <source>
        <dbReference type="ARBA" id="ARBA00007935"/>
    </source>
</evidence>
<dbReference type="GO" id="GO:0033214">
    <property type="term" value="P:siderophore-iron import into cell"/>
    <property type="evidence" value="ECO:0007669"/>
    <property type="project" value="TreeGrafter"/>
</dbReference>
<evidence type="ECO:0000256" key="5">
    <source>
        <dbReference type="ARBA" id="ARBA00022692"/>
    </source>
</evidence>
<dbReference type="GeneID" id="41322578"/>
<evidence type="ECO:0000313" key="10">
    <source>
        <dbReference type="Proteomes" id="UP000752814"/>
    </source>
</evidence>
<keyword evidence="6 8" id="KW-1133">Transmembrane helix</keyword>
<dbReference type="PANTHER" id="PTHR30472:SF25">
    <property type="entry name" value="ABC TRANSPORTER PERMEASE PROTEIN MJ0876-RELATED"/>
    <property type="match status" value="1"/>
</dbReference>
<accession>A0A8J8PFR2</accession>
<keyword evidence="5 8" id="KW-0812">Transmembrane</keyword>
<dbReference type="RefSeq" id="WP_020448068.1">
    <property type="nucleotide sequence ID" value="NZ_CAYAYE010000031.1"/>
</dbReference>
<feature type="transmembrane region" description="Helical" evidence="8">
    <location>
        <begin position="30"/>
        <end position="50"/>
    </location>
</feature>
<feature type="transmembrane region" description="Helical" evidence="8">
    <location>
        <begin position="85"/>
        <end position="106"/>
    </location>
</feature>
<feature type="transmembrane region" description="Helical" evidence="8">
    <location>
        <begin position="118"/>
        <end position="142"/>
    </location>
</feature>
<comment type="similarity">
    <text evidence="2">Belongs to the binding-protein-dependent transport system permease family. FecCD subfamily.</text>
</comment>
<dbReference type="InterPro" id="IPR037294">
    <property type="entry name" value="ABC_BtuC-like"/>
</dbReference>
<dbReference type="InterPro" id="IPR000522">
    <property type="entry name" value="ABC_transptr_permease_BtuC"/>
</dbReference>
<feature type="transmembrane region" description="Helical" evidence="8">
    <location>
        <begin position="154"/>
        <end position="175"/>
    </location>
</feature>
<dbReference type="AlphaFoldDB" id="A0A8J8PFR2"/>
<dbReference type="PANTHER" id="PTHR30472">
    <property type="entry name" value="FERRIC ENTEROBACTIN TRANSPORT SYSTEM PERMEASE PROTEIN"/>
    <property type="match status" value="1"/>
</dbReference>
<comment type="subcellular location">
    <subcellularLocation>
        <location evidence="1">Cell membrane</location>
        <topology evidence="1">Multi-pass membrane protein</topology>
    </subcellularLocation>
</comment>
<keyword evidence="7 8" id="KW-0472">Membrane</keyword>
<dbReference type="EMBL" id="LVVT01000020">
    <property type="protein sequence ID" value="TQS81911.1"/>
    <property type="molecule type" value="Genomic_DNA"/>
</dbReference>
<dbReference type="SUPFAM" id="SSF81345">
    <property type="entry name" value="ABC transporter involved in vitamin B12 uptake, BtuC"/>
    <property type="match status" value="1"/>
</dbReference>
<evidence type="ECO:0008006" key="11">
    <source>
        <dbReference type="Google" id="ProtNLM"/>
    </source>
</evidence>
<dbReference type="GO" id="GO:0022857">
    <property type="term" value="F:transmembrane transporter activity"/>
    <property type="evidence" value="ECO:0007669"/>
    <property type="project" value="InterPro"/>
</dbReference>
<keyword evidence="4" id="KW-1003">Cell membrane</keyword>
<dbReference type="FunFam" id="1.10.3470.10:FF:000001">
    <property type="entry name" value="Vitamin B12 ABC transporter permease BtuC"/>
    <property type="match status" value="1"/>
</dbReference>
<dbReference type="CDD" id="cd06550">
    <property type="entry name" value="TM_ABC_iron-siderophores_like"/>
    <property type="match status" value="1"/>
</dbReference>
<dbReference type="GO" id="GO:0005886">
    <property type="term" value="C:plasma membrane"/>
    <property type="evidence" value="ECO:0007669"/>
    <property type="project" value="UniProtKB-SubCell"/>
</dbReference>
<dbReference type="Proteomes" id="UP000752814">
    <property type="component" value="Unassembled WGS sequence"/>
</dbReference>
<protein>
    <recommendedName>
        <fullName evidence="11">Iron ABC transporter permease</fullName>
    </recommendedName>
</protein>
<gene>
    <name evidence="9" type="ORF">A3207_09090</name>
</gene>
<evidence type="ECO:0000313" key="9">
    <source>
        <dbReference type="EMBL" id="TQS81911.1"/>
    </source>
</evidence>
<feature type="transmembrane region" description="Helical" evidence="8">
    <location>
        <begin position="333"/>
        <end position="358"/>
    </location>
</feature>
<proteinExistence type="inferred from homology"/>
<evidence type="ECO:0000256" key="1">
    <source>
        <dbReference type="ARBA" id="ARBA00004651"/>
    </source>
</evidence>
<evidence type="ECO:0000256" key="6">
    <source>
        <dbReference type="ARBA" id="ARBA00022989"/>
    </source>
</evidence>
<feature type="transmembrane region" description="Helical" evidence="8">
    <location>
        <begin position="181"/>
        <end position="203"/>
    </location>
</feature>
<evidence type="ECO:0000256" key="7">
    <source>
        <dbReference type="ARBA" id="ARBA00023136"/>
    </source>
</evidence>
<evidence type="ECO:0000256" key="4">
    <source>
        <dbReference type="ARBA" id="ARBA00022475"/>
    </source>
</evidence>
<name>A0A8J8PFR2_9ARCH</name>
<keyword evidence="3" id="KW-0813">Transport</keyword>
<comment type="caution">
    <text evidence="9">The sequence shown here is derived from an EMBL/GenBank/DDBJ whole genome shotgun (WGS) entry which is preliminary data.</text>
</comment>
<evidence type="ECO:0000256" key="3">
    <source>
        <dbReference type="ARBA" id="ARBA00022448"/>
    </source>
</evidence>
<feature type="transmembrane region" description="Helical" evidence="8">
    <location>
        <begin position="270"/>
        <end position="297"/>
    </location>
</feature>
<dbReference type="Gene3D" id="1.10.3470.10">
    <property type="entry name" value="ABC transporter involved in vitamin B12 uptake, BtuC"/>
    <property type="match status" value="1"/>
</dbReference>
<feature type="transmembrane region" description="Helical" evidence="8">
    <location>
        <begin position="224"/>
        <end position="243"/>
    </location>
</feature>
<reference evidence="9" key="1">
    <citation type="submission" date="2016-03" db="EMBL/GenBank/DDBJ databases">
        <authorList>
            <person name="Borrel G."/>
            <person name="Mccann A."/>
            <person name="O'Toole P.W."/>
        </authorList>
    </citation>
    <scope>NUCLEOTIDE SEQUENCE</scope>
    <source>
        <strain evidence="9">183</strain>
    </source>
</reference>
<feature type="transmembrane region" description="Helical" evidence="8">
    <location>
        <begin position="309"/>
        <end position="327"/>
    </location>
</feature>
<dbReference type="Pfam" id="PF01032">
    <property type="entry name" value="FecCD"/>
    <property type="match status" value="1"/>
</dbReference>